<feature type="non-terminal residue" evidence="2">
    <location>
        <position position="1"/>
    </location>
</feature>
<sequence>ATQMYPTPKEYVKCYAASYSMSDKVSPVVPFVPTNGSDYPLAMHYAHYPMHHIPYAPYMSNYRWCGGHGWYSHVPGIQHWCGSNCLGGYCPGTHCACNGHCNVHTGYNYVPGMNYWCHNNCHWGYCPGSHCNCLHHLKMPSSDEQQKAPEGPSLGDSSTAETGDSGLGKDSDLFKGWFDQRKAQQDKLKRQRLYIIQMYFK</sequence>
<feature type="region of interest" description="Disordered" evidence="1">
    <location>
        <begin position="143"/>
        <end position="168"/>
    </location>
</feature>
<gene>
    <name evidence="2" type="ORF">OCBIM_22020655mg</name>
</gene>
<evidence type="ECO:0000313" key="2">
    <source>
        <dbReference type="EMBL" id="KOF85253.1"/>
    </source>
</evidence>
<dbReference type="EMBL" id="KQ418945">
    <property type="protein sequence ID" value="KOF85253.1"/>
    <property type="molecule type" value="Genomic_DNA"/>
</dbReference>
<name>A0A0L8H7J3_OCTBM</name>
<organism evidence="2">
    <name type="scientific">Octopus bimaculoides</name>
    <name type="common">California two-spotted octopus</name>
    <dbReference type="NCBI Taxonomy" id="37653"/>
    <lineage>
        <taxon>Eukaryota</taxon>
        <taxon>Metazoa</taxon>
        <taxon>Spiralia</taxon>
        <taxon>Lophotrochozoa</taxon>
        <taxon>Mollusca</taxon>
        <taxon>Cephalopoda</taxon>
        <taxon>Coleoidea</taxon>
        <taxon>Octopodiformes</taxon>
        <taxon>Octopoda</taxon>
        <taxon>Incirrata</taxon>
        <taxon>Octopodidae</taxon>
        <taxon>Octopus</taxon>
    </lineage>
</organism>
<accession>A0A0L8H7J3</accession>
<evidence type="ECO:0000256" key="1">
    <source>
        <dbReference type="SAM" id="MobiDB-lite"/>
    </source>
</evidence>
<reference evidence="2" key="1">
    <citation type="submission" date="2015-07" db="EMBL/GenBank/DDBJ databases">
        <title>MeaNS - Measles Nucleotide Surveillance Program.</title>
        <authorList>
            <person name="Tran T."/>
            <person name="Druce J."/>
        </authorList>
    </citation>
    <scope>NUCLEOTIDE SEQUENCE</scope>
    <source>
        <strain evidence="2">UCB-OBI-ISO-001</strain>
        <tissue evidence="2">Gonad</tissue>
    </source>
</reference>
<dbReference type="AlphaFoldDB" id="A0A0L8H7J3"/>
<proteinExistence type="predicted"/>
<protein>
    <submittedName>
        <fullName evidence="2">Uncharacterized protein</fullName>
    </submittedName>
</protein>